<feature type="domain" description="NAD-dependent epimerase/dehydratase" evidence="2">
    <location>
        <begin position="4"/>
        <end position="242"/>
    </location>
</feature>
<feature type="compositionally biased region" description="Low complexity" evidence="1">
    <location>
        <begin position="303"/>
        <end position="313"/>
    </location>
</feature>
<dbReference type="InterPro" id="IPR036291">
    <property type="entry name" value="NAD(P)-bd_dom_sf"/>
</dbReference>
<dbReference type="SUPFAM" id="SSF51735">
    <property type="entry name" value="NAD(P)-binding Rossmann-fold domains"/>
    <property type="match status" value="1"/>
</dbReference>
<evidence type="ECO:0000256" key="1">
    <source>
        <dbReference type="SAM" id="MobiDB-lite"/>
    </source>
</evidence>
<name>A0A4V3B3K0_KOCRO</name>
<dbReference type="Proteomes" id="UP000295163">
    <property type="component" value="Unassembled WGS sequence"/>
</dbReference>
<evidence type="ECO:0000313" key="4">
    <source>
        <dbReference type="Proteomes" id="UP000295163"/>
    </source>
</evidence>
<comment type="caution">
    <text evidence="3">The sequence shown here is derived from an EMBL/GenBank/DDBJ whole genome shotgun (WGS) entry which is preliminary data.</text>
</comment>
<feature type="region of interest" description="Disordered" evidence="1">
    <location>
        <begin position="299"/>
        <end position="321"/>
    </location>
</feature>
<dbReference type="EMBL" id="SMZT01000002">
    <property type="protein sequence ID" value="TDL44840.1"/>
    <property type="molecule type" value="Genomic_DNA"/>
</dbReference>
<dbReference type="GeneID" id="64347210"/>
<organism evidence="3 4">
    <name type="scientific">Kocuria rosea</name>
    <name type="common">Deinococcus erythromyxa</name>
    <name type="synonym">Micrococcus rubens</name>
    <dbReference type="NCBI Taxonomy" id="1275"/>
    <lineage>
        <taxon>Bacteria</taxon>
        <taxon>Bacillati</taxon>
        <taxon>Actinomycetota</taxon>
        <taxon>Actinomycetes</taxon>
        <taxon>Micrococcales</taxon>
        <taxon>Micrococcaceae</taxon>
        <taxon>Kocuria</taxon>
    </lineage>
</organism>
<sequence length="321" mass="33634">MSRVLVTGGAGRLGRSVVAGLAEAGYDVLSVDRSLPADPAGSHPAVEHRGAELTDPDAVHALMRAARPDAVLNLAAIAVPFSAPEHVILQTNAVIAHNVAGAATEAGVRRIVMASSPTVLGYGSPAGWLPPALPLTEETPPRPWHAYGLSKHVAEQVAQMFAAAQGETVRYASFRPCYVIAPEEWAGAPTQQGHTVRERLDDPALAAPALFNYVDARDVTAFLEALLERMGAIRNGDTFLVGAADALARRPLAELLPEFVPGSEQLAAGLTGTAPAFSIDKARRVLGWEPARSWRTELREEPVAAAAGEPAGAGRHGKDTA</sequence>
<dbReference type="PANTHER" id="PTHR43103:SF6">
    <property type="entry name" value="PUTATIVE-RELATED"/>
    <property type="match status" value="1"/>
</dbReference>
<evidence type="ECO:0000313" key="3">
    <source>
        <dbReference type="EMBL" id="TDL44840.1"/>
    </source>
</evidence>
<dbReference type="Gene3D" id="3.40.50.720">
    <property type="entry name" value="NAD(P)-binding Rossmann-like Domain"/>
    <property type="match status" value="1"/>
</dbReference>
<dbReference type="InterPro" id="IPR001509">
    <property type="entry name" value="Epimerase_deHydtase"/>
</dbReference>
<evidence type="ECO:0000259" key="2">
    <source>
        <dbReference type="Pfam" id="PF01370"/>
    </source>
</evidence>
<dbReference type="AlphaFoldDB" id="A0A4V3B3K0"/>
<accession>A0A4V3B3K0</accession>
<dbReference type="Pfam" id="PF01370">
    <property type="entry name" value="Epimerase"/>
    <property type="match status" value="1"/>
</dbReference>
<gene>
    <name evidence="3" type="ORF">E2R59_07265</name>
</gene>
<proteinExistence type="predicted"/>
<protein>
    <submittedName>
        <fullName evidence="3">NAD(P)-dependent oxidoreductase</fullName>
    </submittedName>
</protein>
<reference evidence="3 4" key="1">
    <citation type="submission" date="2019-03" db="EMBL/GenBank/DDBJ databases">
        <title>Genome Sequencing and Assembly of Various Microbes Isolated from Partially Reclaimed Soil and Acid Mine Drainage (AMD) Site.</title>
        <authorList>
            <person name="Steinbock B."/>
            <person name="Bechtold R."/>
            <person name="Sevigny J.L."/>
            <person name="Thomas D."/>
            <person name="Cuthill L.R."/>
            <person name="Aveiro Johannsen E.J."/>
            <person name="Thomas K."/>
            <person name="Ghosh A."/>
        </authorList>
    </citation>
    <scope>NUCLEOTIDE SEQUENCE [LARGE SCALE GENOMIC DNA]</scope>
    <source>
        <strain evidence="3 4">S-A3</strain>
    </source>
</reference>
<dbReference type="PANTHER" id="PTHR43103">
    <property type="entry name" value="NUCLEOSIDE-DIPHOSPHATE-SUGAR EPIMERASE"/>
    <property type="match status" value="1"/>
</dbReference>
<dbReference type="RefSeq" id="WP_133409908.1">
    <property type="nucleotide sequence ID" value="NZ_SMZT01000002.1"/>
</dbReference>